<dbReference type="InterPro" id="IPR052976">
    <property type="entry name" value="Scoloptoxin-like"/>
</dbReference>
<organism evidence="3">
    <name type="scientific">Timema cristinae</name>
    <name type="common">Walking stick</name>
    <dbReference type="NCBI Taxonomy" id="61476"/>
    <lineage>
        <taxon>Eukaryota</taxon>
        <taxon>Metazoa</taxon>
        <taxon>Ecdysozoa</taxon>
        <taxon>Arthropoda</taxon>
        <taxon>Hexapoda</taxon>
        <taxon>Insecta</taxon>
        <taxon>Pterygota</taxon>
        <taxon>Neoptera</taxon>
        <taxon>Polyneoptera</taxon>
        <taxon>Phasmatodea</taxon>
        <taxon>Timematodea</taxon>
        <taxon>Timematoidea</taxon>
        <taxon>Timematidae</taxon>
        <taxon>Timema</taxon>
    </lineage>
</organism>
<dbReference type="InterPro" id="IPR002557">
    <property type="entry name" value="Chitin-bd_dom"/>
</dbReference>
<dbReference type="GO" id="GO:0005576">
    <property type="term" value="C:extracellular region"/>
    <property type="evidence" value="ECO:0007669"/>
    <property type="project" value="InterPro"/>
</dbReference>
<dbReference type="EMBL" id="OC319307">
    <property type="protein sequence ID" value="CAD7404948.1"/>
    <property type="molecule type" value="Genomic_DNA"/>
</dbReference>
<name>A0A7R9D1M8_TIMCR</name>
<protein>
    <recommendedName>
        <fullName evidence="2">Chitin-binding type-2 domain-containing protein</fullName>
    </recommendedName>
</protein>
<evidence type="ECO:0000256" key="1">
    <source>
        <dbReference type="SAM" id="MobiDB-lite"/>
    </source>
</evidence>
<feature type="domain" description="Chitin-binding type-2" evidence="2">
    <location>
        <begin position="164"/>
        <end position="222"/>
    </location>
</feature>
<dbReference type="PANTHER" id="PTHR22933">
    <property type="entry name" value="FI18007P1-RELATED"/>
    <property type="match status" value="1"/>
</dbReference>
<sequence length="370" mass="39568">MLKAWRFTQVIQVNVPIELNTSIQDVKRDTKARLSRERLTHSLHCLMKASESHFAPGHKRISFGPSAGRPSGPGGYPGGQGSTGGQGPSGPNGFPGGFPGGQRPSIPGGFPGGFPSGGRPSGAFPGGDNDDGSYDGSYDDGDYSAIPGQPGVDYPIYSEVPLTSFRCDNQRFPGYYGDVETQCQAFHICSNNKTYDFLCPNGTVFHQQYFVCVWWDQFDCGLTQSLYGLNEFIYDYSIIGSQQPQDPAPPPIPGQVGLQRPSPHPAATPGLAALVRRSPDQVVPPAPRPTRNPPAHPSPSPTESTYLPIAVRCNNRPSASVPGQWNNHASHVARYVVFDCCAHAHIEGVGRKAGLPGRYSNVALAVPALA</sequence>
<feature type="region of interest" description="Disordered" evidence="1">
    <location>
        <begin position="56"/>
        <end position="145"/>
    </location>
</feature>
<dbReference type="SUPFAM" id="SSF57625">
    <property type="entry name" value="Invertebrate chitin-binding proteins"/>
    <property type="match status" value="1"/>
</dbReference>
<dbReference type="GO" id="GO:0008061">
    <property type="term" value="F:chitin binding"/>
    <property type="evidence" value="ECO:0007669"/>
    <property type="project" value="InterPro"/>
</dbReference>
<dbReference type="PROSITE" id="PS50940">
    <property type="entry name" value="CHIT_BIND_II"/>
    <property type="match status" value="1"/>
</dbReference>
<accession>A0A7R9D1M8</accession>
<dbReference type="AlphaFoldDB" id="A0A7R9D1M8"/>
<evidence type="ECO:0000313" key="3">
    <source>
        <dbReference type="EMBL" id="CAD7404948.1"/>
    </source>
</evidence>
<gene>
    <name evidence="3" type="ORF">TCEB3V08_LOCUS7753</name>
</gene>
<dbReference type="Pfam" id="PF01607">
    <property type="entry name" value="CBM_14"/>
    <property type="match status" value="1"/>
</dbReference>
<evidence type="ECO:0000259" key="2">
    <source>
        <dbReference type="PROSITE" id="PS50940"/>
    </source>
</evidence>
<feature type="compositionally biased region" description="Pro residues" evidence="1">
    <location>
        <begin position="282"/>
        <end position="300"/>
    </location>
</feature>
<feature type="region of interest" description="Disordered" evidence="1">
    <location>
        <begin position="243"/>
        <end position="305"/>
    </location>
</feature>
<feature type="compositionally biased region" description="Gly residues" evidence="1">
    <location>
        <begin position="71"/>
        <end position="100"/>
    </location>
</feature>
<feature type="compositionally biased region" description="Acidic residues" evidence="1">
    <location>
        <begin position="128"/>
        <end position="142"/>
    </location>
</feature>
<reference evidence="3" key="1">
    <citation type="submission" date="2020-11" db="EMBL/GenBank/DDBJ databases">
        <authorList>
            <person name="Tran Van P."/>
        </authorList>
    </citation>
    <scope>NUCLEOTIDE SEQUENCE</scope>
</reference>
<dbReference type="PANTHER" id="PTHR22933:SF42">
    <property type="entry name" value="FI18455P1-RELATED"/>
    <property type="match status" value="1"/>
</dbReference>
<dbReference type="SMART" id="SM00494">
    <property type="entry name" value="ChtBD2"/>
    <property type="match status" value="1"/>
</dbReference>
<dbReference type="InterPro" id="IPR036508">
    <property type="entry name" value="Chitin-bd_dom_sf"/>
</dbReference>
<dbReference type="Gene3D" id="2.170.140.10">
    <property type="entry name" value="Chitin binding domain"/>
    <property type="match status" value="1"/>
</dbReference>
<feature type="compositionally biased region" description="Gly residues" evidence="1">
    <location>
        <begin position="109"/>
        <end position="120"/>
    </location>
</feature>
<proteinExistence type="predicted"/>